<dbReference type="OrthoDB" id="8233234at2"/>
<reference evidence="1 2" key="1">
    <citation type="journal article" date="2014" name="Int. J. Syst. Evol. Microbiol.">
        <title>Bradyrhizobium ottawaense sp. nov., a symbiotic nitrogen fixing bacterium from root nodules of soybeans in Canada.</title>
        <authorList>
            <person name="Yu X."/>
            <person name="Cloutier S."/>
            <person name="Tambong J.T."/>
            <person name="Bromfield E.S."/>
        </authorList>
    </citation>
    <scope>NUCLEOTIDE SEQUENCE [LARGE SCALE GENOMIC DNA]</scope>
    <source>
        <strain evidence="1 2">OO99</strain>
    </source>
</reference>
<organism evidence="1 2">
    <name type="scientific">Bradyrhizobium ottawaense</name>
    <dbReference type="NCBI Taxonomy" id="931866"/>
    <lineage>
        <taxon>Bacteria</taxon>
        <taxon>Pseudomonadati</taxon>
        <taxon>Pseudomonadota</taxon>
        <taxon>Alphaproteobacteria</taxon>
        <taxon>Hyphomicrobiales</taxon>
        <taxon>Nitrobacteraceae</taxon>
        <taxon>Bradyrhizobium</taxon>
    </lineage>
</organism>
<reference evidence="1 2" key="2">
    <citation type="journal article" date="2017" name="Syst. Appl. Microbiol.">
        <title>Soybeans inoculated with root zone soils of Canadian native legumes harbour diverse and novel Bradyrhizobium spp. that possess agricultural potential.</title>
        <authorList>
            <person name="Bromfield E.S.P."/>
            <person name="Cloutier S."/>
            <person name="Tambong J.T."/>
            <person name="Tran Thi T.V."/>
        </authorList>
    </citation>
    <scope>NUCLEOTIDE SEQUENCE [LARGE SCALE GENOMIC DNA]</scope>
    <source>
        <strain evidence="1 2">OO99</strain>
    </source>
</reference>
<gene>
    <name evidence="1" type="ORF">CIT37_05340</name>
</gene>
<sequence length="126" mass="13334">MEAGASARLSFSPNGREKGSLAIYRFRIDGNSQIVLAIAALAPTNGRRASRPGYPARIAAARCRRWRRCTGTVLSGLSARQRPADAGVAAKIPAKIVDWIGDGLGGAIYPRLKSISHCFALSPACL</sequence>
<evidence type="ECO:0000313" key="2">
    <source>
        <dbReference type="Proteomes" id="UP000215703"/>
    </source>
</evidence>
<protein>
    <submittedName>
        <fullName evidence="1">Uncharacterized protein</fullName>
    </submittedName>
</protein>
<proteinExistence type="predicted"/>
<dbReference type="Proteomes" id="UP000215703">
    <property type="component" value="Chromosome"/>
</dbReference>
<name>A0A2U8P239_9BRAD</name>
<evidence type="ECO:0000313" key="1">
    <source>
        <dbReference type="EMBL" id="AWL91708.1"/>
    </source>
</evidence>
<dbReference type="AlphaFoldDB" id="A0A2U8P239"/>
<dbReference type="EMBL" id="CP029425">
    <property type="protein sequence ID" value="AWL91708.1"/>
    <property type="molecule type" value="Genomic_DNA"/>
</dbReference>
<accession>A0A2U8P239</accession>